<feature type="chain" id="PRO_5043765328" evidence="1">
    <location>
        <begin position="22"/>
        <end position="121"/>
    </location>
</feature>
<dbReference type="AlphaFoldDB" id="A0AAV9CDG5"/>
<dbReference type="PANTHER" id="PTHR36617">
    <property type="entry name" value="PROTEIN, PUTATIVE-RELATED"/>
    <property type="match status" value="1"/>
</dbReference>
<evidence type="ECO:0000313" key="2">
    <source>
        <dbReference type="EMBL" id="KAK1286784.1"/>
    </source>
</evidence>
<evidence type="ECO:0000313" key="3">
    <source>
        <dbReference type="Proteomes" id="UP001180020"/>
    </source>
</evidence>
<reference evidence="2" key="2">
    <citation type="submission" date="2023-06" db="EMBL/GenBank/DDBJ databases">
        <authorList>
            <person name="Ma L."/>
            <person name="Liu K.-W."/>
            <person name="Li Z."/>
            <person name="Hsiao Y.-Y."/>
            <person name="Qi Y."/>
            <person name="Fu T."/>
            <person name="Tang G."/>
            <person name="Zhang D."/>
            <person name="Sun W.-H."/>
            <person name="Liu D.-K."/>
            <person name="Li Y."/>
            <person name="Chen G.-Z."/>
            <person name="Liu X.-D."/>
            <person name="Liao X.-Y."/>
            <person name="Jiang Y.-T."/>
            <person name="Yu X."/>
            <person name="Hao Y."/>
            <person name="Huang J."/>
            <person name="Zhao X.-W."/>
            <person name="Ke S."/>
            <person name="Chen Y.-Y."/>
            <person name="Wu W.-L."/>
            <person name="Hsu J.-L."/>
            <person name="Lin Y.-F."/>
            <person name="Huang M.-D."/>
            <person name="Li C.-Y."/>
            <person name="Huang L."/>
            <person name="Wang Z.-W."/>
            <person name="Zhao X."/>
            <person name="Zhong W.-Y."/>
            <person name="Peng D.-H."/>
            <person name="Ahmad S."/>
            <person name="Lan S."/>
            <person name="Zhang J.-S."/>
            <person name="Tsai W.-C."/>
            <person name="Van De Peer Y."/>
            <person name="Liu Z.-J."/>
        </authorList>
    </citation>
    <scope>NUCLEOTIDE SEQUENCE</scope>
    <source>
        <strain evidence="2">CP</strain>
        <tissue evidence="2">Leaves</tissue>
    </source>
</reference>
<dbReference type="Proteomes" id="UP001180020">
    <property type="component" value="Unassembled WGS sequence"/>
</dbReference>
<organism evidence="2 3">
    <name type="scientific">Acorus calamus</name>
    <name type="common">Sweet flag</name>
    <dbReference type="NCBI Taxonomy" id="4465"/>
    <lineage>
        <taxon>Eukaryota</taxon>
        <taxon>Viridiplantae</taxon>
        <taxon>Streptophyta</taxon>
        <taxon>Embryophyta</taxon>
        <taxon>Tracheophyta</taxon>
        <taxon>Spermatophyta</taxon>
        <taxon>Magnoliopsida</taxon>
        <taxon>Liliopsida</taxon>
        <taxon>Acoraceae</taxon>
        <taxon>Acorus</taxon>
    </lineage>
</organism>
<reference evidence="2" key="1">
    <citation type="journal article" date="2023" name="Nat. Commun.">
        <title>Diploid and tetraploid genomes of Acorus and the evolution of monocots.</title>
        <authorList>
            <person name="Ma L."/>
            <person name="Liu K.W."/>
            <person name="Li Z."/>
            <person name="Hsiao Y.Y."/>
            <person name="Qi Y."/>
            <person name="Fu T."/>
            <person name="Tang G.D."/>
            <person name="Zhang D."/>
            <person name="Sun W.H."/>
            <person name="Liu D.K."/>
            <person name="Li Y."/>
            <person name="Chen G.Z."/>
            <person name="Liu X.D."/>
            <person name="Liao X.Y."/>
            <person name="Jiang Y.T."/>
            <person name="Yu X."/>
            <person name="Hao Y."/>
            <person name="Huang J."/>
            <person name="Zhao X.W."/>
            <person name="Ke S."/>
            <person name="Chen Y.Y."/>
            <person name="Wu W.L."/>
            <person name="Hsu J.L."/>
            <person name="Lin Y.F."/>
            <person name="Huang M.D."/>
            <person name="Li C.Y."/>
            <person name="Huang L."/>
            <person name="Wang Z.W."/>
            <person name="Zhao X."/>
            <person name="Zhong W.Y."/>
            <person name="Peng D.H."/>
            <person name="Ahmad S."/>
            <person name="Lan S."/>
            <person name="Zhang J.S."/>
            <person name="Tsai W.C."/>
            <person name="Van de Peer Y."/>
            <person name="Liu Z.J."/>
        </authorList>
    </citation>
    <scope>NUCLEOTIDE SEQUENCE</scope>
    <source>
        <strain evidence="2">CP</strain>
    </source>
</reference>
<keyword evidence="3" id="KW-1185">Reference proteome</keyword>
<evidence type="ECO:0000256" key="1">
    <source>
        <dbReference type="SAM" id="SignalP"/>
    </source>
</evidence>
<protein>
    <submittedName>
        <fullName evidence="2">Uncharacterized protein</fullName>
    </submittedName>
</protein>
<accession>A0AAV9CDG5</accession>
<keyword evidence="1" id="KW-0732">Signal</keyword>
<dbReference type="EMBL" id="JAUJYO010000020">
    <property type="protein sequence ID" value="KAK1286784.1"/>
    <property type="molecule type" value="Genomic_DNA"/>
</dbReference>
<comment type="caution">
    <text evidence="2">The sequence shown here is derived from an EMBL/GenBank/DDBJ whole genome shotgun (WGS) entry which is preliminary data.</text>
</comment>
<dbReference type="PANTHER" id="PTHR36617:SF15">
    <property type="entry name" value="REVERSE TRANSCRIPTASE ZINC-BINDING DOMAIN-CONTAINING PROTEIN"/>
    <property type="match status" value="1"/>
</dbReference>
<sequence>MNNTLLAKWLWQWLVNPEVLWVHMWRERYGVGTGNHFPKLRNRASSLSKGRFLYKEQFSSAIQWKVGNDRTTLFWSDRWCGGTSLQTRFPALFLITADKALTVENYWKIHEGVGGWNVHFQ</sequence>
<gene>
    <name evidence="2" type="ORF">QJS10_CPB20g00561</name>
</gene>
<proteinExistence type="predicted"/>
<feature type="signal peptide" evidence="1">
    <location>
        <begin position="1"/>
        <end position="21"/>
    </location>
</feature>
<name>A0AAV9CDG5_ACOCL</name>